<dbReference type="AlphaFoldDB" id="A0A3Q7J973"/>
<evidence type="ECO:0000313" key="1">
    <source>
        <dbReference type="EnsemblPlants" id="Solyc12g042070.2.1"/>
    </source>
</evidence>
<keyword evidence="2" id="KW-1185">Reference proteome</keyword>
<dbReference type="EnsemblPlants" id="Solyc12g042070.2.1">
    <property type="protein sequence ID" value="Solyc12g042070.2.1"/>
    <property type="gene ID" value="Solyc12g042070.2"/>
</dbReference>
<protein>
    <submittedName>
        <fullName evidence="1">Uncharacterized protein</fullName>
    </submittedName>
</protein>
<name>A0A3Q7J973_SOLLC</name>
<evidence type="ECO:0000313" key="2">
    <source>
        <dbReference type="Proteomes" id="UP000004994"/>
    </source>
</evidence>
<accession>A0A3Q7J973</accession>
<dbReference type="Gramene" id="Solyc12g042070.2.1">
    <property type="protein sequence ID" value="Solyc12g042070.2.1"/>
    <property type="gene ID" value="Solyc12g042070.2"/>
</dbReference>
<dbReference type="InParanoid" id="A0A3Q7J973"/>
<reference evidence="1" key="1">
    <citation type="journal article" date="2012" name="Nature">
        <title>The tomato genome sequence provides insights into fleshy fruit evolution.</title>
        <authorList>
            <consortium name="Tomato Genome Consortium"/>
        </authorList>
    </citation>
    <scope>NUCLEOTIDE SEQUENCE [LARGE SCALE GENOMIC DNA]</scope>
    <source>
        <strain evidence="1">cv. Heinz 1706</strain>
    </source>
</reference>
<dbReference type="Proteomes" id="UP000004994">
    <property type="component" value="Chromosome 12"/>
</dbReference>
<sequence>MVWQFGAVLLPEYWRPRAWPDNIELVQLLIDKVAEQCGPYHFKLYFVYLDPPPLSPSLYEHINGARLKLISYDESVDICEMCFVVSKESIQIF</sequence>
<reference evidence="1" key="2">
    <citation type="submission" date="2019-01" db="UniProtKB">
        <authorList>
            <consortium name="EnsemblPlants"/>
        </authorList>
    </citation>
    <scope>IDENTIFICATION</scope>
    <source>
        <strain evidence="1">cv. Heinz 1706</strain>
    </source>
</reference>
<organism evidence="1">
    <name type="scientific">Solanum lycopersicum</name>
    <name type="common">Tomato</name>
    <name type="synonym">Lycopersicon esculentum</name>
    <dbReference type="NCBI Taxonomy" id="4081"/>
    <lineage>
        <taxon>Eukaryota</taxon>
        <taxon>Viridiplantae</taxon>
        <taxon>Streptophyta</taxon>
        <taxon>Embryophyta</taxon>
        <taxon>Tracheophyta</taxon>
        <taxon>Spermatophyta</taxon>
        <taxon>Magnoliopsida</taxon>
        <taxon>eudicotyledons</taxon>
        <taxon>Gunneridae</taxon>
        <taxon>Pentapetalae</taxon>
        <taxon>asterids</taxon>
        <taxon>lamiids</taxon>
        <taxon>Solanales</taxon>
        <taxon>Solanaceae</taxon>
        <taxon>Solanoideae</taxon>
        <taxon>Solaneae</taxon>
        <taxon>Solanum</taxon>
        <taxon>Solanum subgen. Lycopersicon</taxon>
    </lineage>
</organism>
<proteinExistence type="predicted"/>